<dbReference type="EMBL" id="LXQA010034507">
    <property type="protein sequence ID" value="MCH97272.1"/>
    <property type="molecule type" value="Genomic_DNA"/>
</dbReference>
<keyword evidence="3 6" id="KW-0812">Transmembrane</keyword>
<comment type="subcellular location">
    <subcellularLocation>
        <location evidence="1">Membrane</location>
    </subcellularLocation>
</comment>
<comment type="caution">
    <text evidence="7">The sequence shown here is derived from an EMBL/GenBank/DDBJ whole genome shotgun (WGS) entry which is preliminary data.</text>
</comment>
<evidence type="ECO:0000256" key="3">
    <source>
        <dbReference type="ARBA" id="ARBA00022692"/>
    </source>
</evidence>
<dbReference type="Proteomes" id="UP000265520">
    <property type="component" value="Unassembled WGS sequence"/>
</dbReference>
<proteinExistence type="inferred from homology"/>
<evidence type="ECO:0000256" key="5">
    <source>
        <dbReference type="ARBA" id="ARBA00023136"/>
    </source>
</evidence>
<protein>
    <submittedName>
        <fullName evidence="7">Tetraspanin-8-like</fullName>
    </submittedName>
</protein>
<keyword evidence="8" id="KW-1185">Reference proteome</keyword>
<evidence type="ECO:0000256" key="2">
    <source>
        <dbReference type="ARBA" id="ARBA00006840"/>
    </source>
</evidence>
<keyword evidence="4 6" id="KW-1133">Transmembrane helix</keyword>
<name>A0A392NC65_9FABA</name>
<evidence type="ECO:0000313" key="8">
    <source>
        <dbReference type="Proteomes" id="UP000265520"/>
    </source>
</evidence>
<reference evidence="7 8" key="1">
    <citation type="journal article" date="2018" name="Front. Plant Sci.">
        <title>Red Clover (Trifolium pratense) and Zigzag Clover (T. medium) - A Picture of Genomic Similarities and Differences.</title>
        <authorList>
            <person name="Dluhosova J."/>
            <person name="Istvanek J."/>
            <person name="Nedelnik J."/>
            <person name="Repkova J."/>
        </authorList>
    </citation>
    <scope>NUCLEOTIDE SEQUENCE [LARGE SCALE GENOMIC DNA]</scope>
    <source>
        <strain evidence="8">cv. 10/8</strain>
        <tissue evidence="7">Leaf</tissue>
    </source>
</reference>
<dbReference type="GO" id="GO:0016020">
    <property type="term" value="C:membrane"/>
    <property type="evidence" value="ECO:0007669"/>
    <property type="project" value="UniProtKB-SubCell"/>
</dbReference>
<gene>
    <name evidence="7" type="ORF">A2U01_0018265</name>
</gene>
<evidence type="ECO:0000256" key="1">
    <source>
        <dbReference type="ARBA" id="ARBA00004370"/>
    </source>
</evidence>
<feature type="transmembrane region" description="Helical" evidence="6">
    <location>
        <begin position="98"/>
        <end position="117"/>
    </location>
</feature>
<sequence length="127" mass="14170">MVRPALCIESLPENGSQTACSVEHNDDGAGSGCCKPSNDCSFTYQNPTTWTKTKNVTYTNPDCDAWNNDSNILCFDCKSCKAGLLQTLQTVWNKVYDVTLIILIFLAIVSYVGYCAFMNNRRNMEMI</sequence>
<comment type="similarity">
    <text evidence="2">Belongs to the tetraspanin (TM4SF) family.</text>
</comment>
<dbReference type="InterPro" id="IPR044991">
    <property type="entry name" value="TET_plant"/>
</dbReference>
<keyword evidence="5 6" id="KW-0472">Membrane</keyword>
<dbReference type="PANTHER" id="PTHR32191">
    <property type="entry name" value="TETRASPANIN-8-RELATED"/>
    <property type="match status" value="1"/>
</dbReference>
<dbReference type="AlphaFoldDB" id="A0A392NC65"/>
<evidence type="ECO:0000256" key="6">
    <source>
        <dbReference type="SAM" id="Phobius"/>
    </source>
</evidence>
<dbReference type="GO" id="GO:0009734">
    <property type="term" value="P:auxin-activated signaling pathway"/>
    <property type="evidence" value="ECO:0007669"/>
    <property type="project" value="InterPro"/>
</dbReference>
<organism evidence="7 8">
    <name type="scientific">Trifolium medium</name>
    <dbReference type="NCBI Taxonomy" id="97028"/>
    <lineage>
        <taxon>Eukaryota</taxon>
        <taxon>Viridiplantae</taxon>
        <taxon>Streptophyta</taxon>
        <taxon>Embryophyta</taxon>
        <taxon>Tracheophyta</taxon>
        <taxon>Spermatophyta</taxon>
        <taxon>Magnoliopsida</taxon>
        <taxon>eudicotyledons</taxon>
        <taxon>Gunneridae</taxon>
        <taxon>Pentapetalae</taxon>
        <taxon>rosids</taxon>
        <taxon>fabids</taxon>
        <taxon>Fabales</taxon>
        <taxon>Fabaceae</taxon>
        <taxon>Papilionoideae</taxon>
        <taxon>50 kb inversion clade</taxon>
        <taxon>NPAAA clade</taxon>
        <taxon>Hologalegina</taxon>
        <taxon>IRL clade</taxon>
        <taxon>Trifolieae</taxon>
        <taxon>Trifolium</taxon>
    </lineage>
</organism>
<evidence type="ECO:0000313" key="7">
    <source>
        <dbReference type="EMBL" id="MCH97272.1"/>
    </source>
</evidence>
<evidence type="ECO:0000256" key="4">
    <source>
        <dbReference type="ARBA" id="ARBA00022989"/>
    </source>
</evidence>
<accession>A0A392NC65</accession>